<feature type="chain" id="PRO_5025451390" evidence="1">
    <location>
        <begin position="24"/>
        <end position="87"/>
    </location>
</feature>
<feature type="signal peptide" evidence="1">
    <location>
        <begin position="1"/>
        <end position="23"/>
    </location>
</feature>
<reference evidence="2" key="1">
    <citation type="submission" date="2019-12" db="EMBL/GenBank/DDBJ databases">
        <title>An insight into the sialome of adult female Ixodes ricinus ticks feeding for 6 days.</title>
        <authorList>
            <person name="Perner J."/>
            <person name="Ribeiro J.M.C."/>
        </authorList>
    </citation>
    <scope>NUCLEOTIDE SEQUENCE</scope>
    <source>
        <strain evidence="2">Semi-engorged</strain>
        <tissue evidence="2">Salivary glands</tissue>
    </source>
</reference>
<keyword evidence="1" id="KW-0732">Signal</keyword>
<accession>A0A6B0UA08</accession>
<evidence type="ECO:0000256" key="1">
    <source>
        <dbReference type="SAM" id="SignalP"/>
    </source>
</evidence>
<dbReference type="EMBL" id="GIFC01003661">
    <property type="protein sequence ID" value="MXU85744.1"/>
    <property type="molecule type" value="Transcribed_RNA"/>
</dbReference>
<protein>
    <submittedName>
        <fullName evidence="2">Putative secreted protein</fullName>
    </submittedName>
</protein>
<name>A0A6B0UA08_IXORI</name>
<dbReference type="AlphaFoldDB" id="A0A6B0UA08"/>
<sequence length="87" mass="9653">MKPVRKKEIQFFLSFVLFLKSAGTPIGRGNKPVCLGLRRLDVPAVAKKEEKKIKPPAMSPAPTLPFPEKGGRGFVGVKSPFFERPFI</sequence>
<organism evidence="2">
    <name type="scientific">Ixodes ricinus</name>
    <name type="common">Common tick</name>
    <name type="synonym">Acarus ricinus</name>
    <dbReference type="NCBI Taxonomy" id="34613"/>
    <lineage>
        <taxon>Eukaryota</taxon>
        <taxon>Metazoa</taxon>
        <taxon>Ecdysozoa</taxon>
        <taxon>Arthropoda</taxon>
        <taxon>Chelicerata</taxon>
        <taxon>Arachnida</taxon>
        <taxon>Acari</taxon>
        <taxon>Parasitiformes</taxon>
        <taxon>Ixodida</taxon>
        <taxon>Ixodoidea</taxon>
        <taxon>Ixodidae</taxon>
        <taxon>Ixodinae</taxon>
        <taxon>Ixodes</taxon>
    </lineage>
</organism>
<evidence type="ECO:0000313" key="2">
    <source>
        <dbReference type="EMBL" id="MXU85744.1"/>
    </source>
</evidence>
<proteinExistence type="predicted"/>